<dbReference type="EMBL" id="LCAB01000010">
    <property type="protein sequence ID" value="KKR82693.1"/>
    <property type="molecule type" value="Genomic_DNA"/>
</dbReference>
<dbReference type="SUPFAM" id="SSF46785">
    <property type="entry name" value="Winged helix' DNA-binding domain"/>
    <property type="match status" value="1"/>
</dbReference>
<dbReference type="Pfam" id="PF02661">
    <property type="entry name" value="Fic"/>
    <property type="match status" value="1"/>
</dbReference>
<dbReference type="Proteomes" id="UP000034601">
    <property type="component" value="Unassembled WGS sequence"/>
</dbReference>
<dbReference type="AlphaFoldDB" id="A0A0G0U0U7"/>
<keyword evidence="2" id="KW-0067">ATP-binding</keyword>
<keyword evidence="2" id="KW-0547">Nucleotide-binding</keyword>
<reference evidence="4 5" key="1">
    <citation type="journal article" date="2015" name="Nature">
        <title>rRNA introns, odd ribosomes, and small enigmatic genomes across a large radiation of phyla.</title>
        <authorList>
            <person name="Brown C.T."/>
            <person name="Hug L.A."/>
            <person name="Thomas B.C."/>
            <person name="Sharon I."/>
            <person name="Castelle C.J."/>
            <person name="Singh A."/>
            <person name="Wilkins M.J."/>
            <person name="Williams K.H."/>
            <person name="Banfield J.F."/>
        </authorList>
    </citation>
    <scope>NUCLEOTIDE SEQUENCE [LARGE SCALE GENOMIC DNA]</scope>
</reference>
<dbReference type="Gene3D" id="1.10.10.10">
    <property type="entry name" value="Winged helix-like DNA-binding domain superfamily/Winged helix DNA-binding domain"/>
    <property type="match status" value="1"/>
</dbReference>
<feature type="domain" description="Fido" evidence="3">
    <location>
        <begin position="121"/>
        <end position="281"/>
    </location>
</feature>
<dbReference type="PANTHER" id="PTHR13504:SF38">
    <property type="entry name" value="FIDO DOMAIN-CONTAINING PROTEIN"/>
    <property type="match status" value="1"/>
</dbReference>
<gene>
    <name evidence="4" type="ORF">UU29_C0010G0039</name>
</gene>
<dbReference type="InterPro" id="IPR036388">
    <property type="entry name" value="WH-like_DNA-bd_sf"/>
</dbReference>
<evidence type="ECO:0000256" key="1">
    <source>
        <dbReference type="PIRSR" id="PIRSR640198-1"/>
    </source>
</evidence>
<dbReference type="SUPFAM" id="SSF140931">
    <property type="entry name" value="Fic-like"/>
    <property type="match status" value="1"/>
</dbReference>
<dbReference type="PATRIC" id="fig|1618424.3.peg.862"/>
<evidence type="ECO:0000313" key="5">
    <source>
        <dbReference type="Proteomes" id="UP000034601"/>
    </source>
</evidence>
<feature type="binding site" evidence="2">
    <location>
        <begin position="255"/>
        <end position="256"/>
    </location>
    <ligand>
        <name>ATP</name>
        <dbReference type="ChEBI" id="CHEBI:30616"/>
    </ligand>
</feature>
<organism evidence="4 5">
    <name type="scientific">Candidatus Daviesbacteria bacterium GW2011_GWA2_40_9</name>
    <dbReference type="NCBI Taxonomy" id="1618424"/>
    <lineage>
        <taxon>Bacteria</taxon>
        <taxon>Candidatus Daviesiibacteriota</taxon>
    </lineage>
</organism>
<comment type="caution">
    <text evidence="4">The sequence shown here is derived from an EMBL/GenBank/DDBJ whole genome shotgun (WGS) entry which is preliminary data.</text>
</comment>
<protein>
    <submittedName>
        <fullName evidence="4">Filamentation induced by cAMP protein Fic</fullName>
    </submittedName>
</protein>
<evidence type="ECO:0000259" key="3">
    <source>
        <dbReference type="PROSITE" id="PS51459"/>
    </source>
</evidence>
<dbReference type="Gene3D" id="1.10.3290.10">
    <property type="entry name" value="Fido-like domain"/>
    <property type="match status" value="1"/>
</dbReference>
<dbReference type="InterPro" id="IPR036390">
    <property type="entry name" value="WH_DNA-bd_sf"/>
</dbReference>
<proteinExistence type="predicted"/>
<feature type="active site" evidence="1">
    <location>
        <position position="213"/>
    </location>
</feature>
<evidence type="ECO:0000256" key="2">
    <source>
        <dbReference type="PIRSR" id="PIRSR640198-2"/>
    </source>
</evidence>
<dbReference type="GO" id="GO:0005524">
    <property type="term" value="F:ATP binding"/>
    <property type="evidence" value="ECO:0007669"/>
    <property type="project" value="UniProtKB-KW"/>
</dbReference>
<name>A0A0G0U0U7_9BACT</name>
<evidence type="ECO:0000313" key="4">
    <source>
        <dbReference type="EMBL" id="KKR82693.1"/>
    </source>
</evidence>
<dbReference type="InterPro" id="IPR036597">
    <property type="entry name" value="Fido-like_dom_sf"/>
</dbReference>
<dbReference type="PANTHER" id="PTHR13504">
    <property type="entry name" value="FIDO DOMAIN-CONTAINING PROTEIN DDB_G0283145"/>
    <property type="match status" value="1"/>
</dbReference>
<feature type="binding site" evidence="2">
    <location>
        <begin position="217"/>
        <end position="224"/>
    </location>
    <ligand>
        <name>ATP</name>
        <dbReference type="ChEBI" id="CHEBI:30616"/>
    </ligand>
</feature>
<dbReference type="InterPro" id="IPR003812">
    <property type="entry name" value="Fido"/>
</dbReference>
<sequence length="364" mass="42159">MVSISKASLSLTKNVTRFDKRLSQVPNEIWSKIAQIEQFKGRWIQGTNLSPQFLSRLKKSVLITSTGASTRIEGAKLSDEEVDKLMRGIAIEKFADRDEQEVKGYFELLQNIFDAWEDLNLNESTIKHLHQELLKYVVKDILHRGKYKSKENQVRMVDLQGRDMGILFDTTPAYLTPKQMNELVDWTKDALKEKKYHPLLIVGNFIVEFLNIHPFEDGNGRLSRILTNLLLLKEGYLYMPYVSHEKLIEDNKPDYYMALRTSQKTFKKNEDLTPWLNFFLSILLSQSQMAINLITEENIEAFLSPKQLAVWQYLQEVDEASPNDIAKNANIARITVNQVLNKLLNMKKIERIGEGSGIRYRKVS</sequence>
<dbReference type="PROSITE" id="PS51459">
    <property type="entry name" value="FIDO"/>
    <property type="match status" value="1"/>
</dbReference>
<accession>A0A0G0U0U7</accession>
<dbReference type="InterPro" id="IPR040198">
    <property type="entry name" value="Fido_containing"/>
</dbReference>